<keyword evidence="1" id="KW-0472">Membrane</keyword>
<proteinExistence type="predicted"/>
<evidence type="ECO:0000313" key="3">
    <source>
        <dbReference type="Proteomes" id="UP000322244"/>
    </source>
</evidence>
<feature type="transmembrane region" description="Helical" evidence="1">
    <location>
        <begin position="12"/>
        <end position="32"/>
    </location>
</feature>
<dbReference type="EMBL" id="VLNY01000001">
    <property type="protein sequence ID" value="KAA0024622.1"/>
    <property type="molecule type" value="Genomic_DNA"/>
</dbReference>
<accession>A0A5A7SHI3</accession>
<dbReference type="AlphaFoldDB" id="A0A5A7SHI3"/>
<comment type="caution">
    <text evidence="2">The sequence shown here is derived from an EMBL/GenBank/DDBJ whole genome shotgun (WGS) entry which is preliminary data.</text>
</comment>
<organism evidence="2 3">
    <name type="scientific">Antrihabitans cavernicola</name>
    <dbReference type="NCBI Taxonomy" id="2495913"/>
    <lineage>
        <taxon>Bacteria</taxon>
        <taxon>Bacillati</taxon>
        <taxon>Actinomycetota</taxon>
        <taxon>Actinomycetes</taxon>
        <taxon>Mycobacteriales</taxon>
        <taxon>Nocardiaceae</taxon>
        <taxon>Antrihabitans</taxon>
    </lineage>
</organism>
<dbReference type="Proteomes" id="UP000322244">
    <property type="component" value="Unassembled WGS sequence"/>
</dbReference>
<sequence length="149" mass="15657">MEKNMKLHTVALWLAALGGAFIAYIGLSYLIVPGSIVTGFGFPRWPGGDADGFYAVKGTRDLVCGLVVFALIAAREHRALAIALGVVSLIPFGDAINVLSHHGSIATALGVHTATALFVLFTAALLYRTSERDSDTARQLDQSSSVAAL</sequence>
<keyword evidence="3" id="KW-1185">Reference proteome</keyword>
<reference evidence="2 3" key="1">
    <citation type="submission" date="2019-07" db="EMBL/GenBank/DDBJ databases">
        <title>Rhodococcus cavernicolus sp. nov., isolated from a cave.</title>
        <authorList>
            <person name="Lee S.D."/>
        </authorList>
    </citation>
    <scope>NUCLEOTIDE SEQUENCE [LARGE SCALE GENOMIC DNA]</scope>
    <source>
        <strain evidence="2 3">C1-24</strain>
    </source>
</reference>
<evidence type="ECO:0000256" key="1">
    <source>
        <dbReference type="SAM" id="Phobius"/>
    </source>
</evidence>
<keyword evidence="1" id="KW-0812">Transmembrane</keyword>
<gene>
    <name evidence="2" type="ORF">FOY51_01320</name>
</gene>
<protein>
    <submittedName>
        <fullName evidence="2">DUF4267 domain-containing protein</fullName>
    </submittedName>
</protein>
<name>A0A5A7SHI3_9NOCA</name>
<feature type="transmembrane region" description="Helical" evidence="1">
    <location>
        <begin position="105"/>
        <end position="127"/>
    </location>
</feature>
<dbReference type="Pfam" id="PF14087">
    <property type="entry name" value="DUF4267"/>
    <property type="match status" value="1"/>
</dbReference>
<evidence type="ECO:0000313" key="2">
    <source>
        <dbReference type="EMBL" id="KAA0024622.1"/>
    </source>
</evidence>
<feature type="transmembrane region" description="Helical" evidence="1">
    <location>
        <begin position="52"/>
        <end position="72"/>
    </location>
</feature>
<dbReference type="InterPro" id="IPR025363">
    <property type="entry name" value="DUF4267"/>
</dbReference>
<feature type="transmembrane region" description="Helical" evidence="1">
    <location>
        <begin position="79"/>
        <end position="99"/>
    </location>
</feature>
<dbReference type="OrthoDB" id="119790at2"/>
<keyword evidence="1" id="KW-1133">Transmembrane helix</keyword>